<organism evidence="2 3">
    <name type="scientific">Fusobacterium animalis</name>
    <dbReference type="NCBI Taxonomy" id="76859"/>
    <lineage>
        <taxon>Bacteria</taxon>
        <taxon>Fusobacteriati</taxon>
        <taxon>Fusobacteriota</taxon>
        <taxon>Fusobacteriia</taxon>
        <taxon>Fusobacteriales</taxon>
        <taxon>Fusobacteriaceae</taxon>
        <taxon>Fusobacterium</taxon>
    </lineage>
</organism>
<dbReference type="Gene3D" id="2.130.10.10">
    <property type="entry name" value="YVTN repeat-like/Quinoprotein amine dehydrogenase"/>
    <property type="match status" value="1"/>
</dbReference>
<dbReference type="InterPro" id="IPR015943">
    <property type="entry name" value="WD40/YVTN_repeat-like_dom_sf"/>
</dbReference>
<dbReference type="GO" id="GO:0017057">
    <property type="term" value="F:6-phosphogluconolactonase activity"/>
    <property type="evidence" value="ECO:0007669"/>
    <property type="project" value="TreeGrafter"/>
</dbReference>
<gene>
    <name evidence="2" type="ORF">RN90_03470</name>
</gene>
<proteinExistence type="inferred from homology"/>
<name>A0A2B7YU48_9FUSO</name>
<accession>A0A2B7YU48</accession>
<dbReference type="EMBL" id="NJGJ01000001">
    <property type="protein sequence ID" value="PGH24561.1"/>
    <property type="molecule type" value="Genomic_DNA"/>
</dbReference>
<dbReference type="RefSeq" id="WP_158411446.1">
    <property type="nucleotide sequence ID" value="NZ_CP077150.1"/>
</dbReference>
<reference evidence="2 3" key="1">
    <citation type="submission" date="2017-06" db="EMBL/GenBank/DDBJ databases">
        <title>Draft genome sequence of Fusobacterium nucleatum subsp. animalis KCOM 1280 (=ChDC F318).</title>
        <authorList>
            <person name="Kook J.-K."/>
            <person name="Park S.-N."/>
            <person name="Lim Y.K."/>
            <person name="Roh H."/>
        </authorList>
    </citation>
    <scope>NUCLEOTIDE SEQUENCE [LARGE SCALE GENOMIC DNA]</scope>
    <source>
        <strain evidence="3">KCOM 1280 ( ChDC F318)</strain>
    </source>
</reference>
<evidence type="ECO:0000313" key="3">
    <source>
        <dbReference type="Proteomes" id="UP000226179"/>
    </source>
</evidence>
<evidence type="ECO:0000313" key="2">
    <source>
        <dbReference type="EMBL" id="PGH24561.1"/>
    </source>
</evidence>
<comment type="caution">
    <text evidence="2">The sequence shown here is derived from an EMBL/GenBank/DDBJ whole genome shotgun (WGS) entry which is preliminary data.</text>
</comment>
<sequence length="347" mass="39394">MKQFAYVGCRTTKERNARGKGISCYEIDNNKWTLKEIVNCIEENPSFLCFDEKKEFLYTIHGDKSSISSYKINSDGSLDYINSVSTAGLNPVHLTVDKTNKWIFVANLQSGSISIIPRNPDGSLKTVKEIYFISGKEINTISHPHQVFLDRSGNYLLVPCQARKEGKGQISVFKINHIKGILEKVYVSFTRENAEPRHLAFSPNNKFCYCVNEKDFSITFYKFDENTGVLTAEQILSTLPENYTEDGWASGIVLDPTNKFVVVSNRKHDSISSFKINEETGKLTYCDNIKTGGKQPRYIISNHITNSIWVANENSDTLTEFLLNENGYLKIIERNINTESPVCLIFK</sequence>
<dbReference type="PANTHER" id="PTHR30344:SF1">
    <property type="entry name" value="6-PHOSPHOGLUCONOLACTONASE"/>
    <property type="match status" value="1"/>
</dbReference>
<dbReference type="AlphaFoldDB" id="A0A2B7YU48"/>
<dbReference type="PANTHER" id="PTHR30344">
    <property type="entry name" value="6-PHOSPHOGLUCONOLACTONASE-RELATED"/>
    <property type="match status" value="1"/>
</dbReference>
<dbReference type="Proteomes" id="UP000226179">
    <property type="component" value="Unassembled WGS sequence"/>
</dbReference>
<evidence type="ECO:0000256" key="1">
    <source>
        <dbReference type="ARBA" id="ARBA00005564"/>
    </source>
</evidence>
<dbReference type="SUPFAM" id="SSF75011">
    <property type="entry name" value="3-carboxy-cis,cis-mucoante lactonizing enzyme"/>
    <property type="match status" value="1"/>
</dbReference>
<dbReference type="Pfam" id="PF10282">
    <property type="entry name" value="Lactonase"/>
    <property type="match status" value="1"/>
</dbReference>
<dbReference type="InterPro" id="IPR019405">
    <property type="entry name" value="Lactonase_7-beta_prop"/>
</dbReference>
<dbReference type="InterPro" id="IPR050282">
    <property type="entry name" value="Cycloisomerase_2"/>
</dbReference>
<protein>
    <submittedName>
        <fullName evidence="2">6-phosphogluconolactonase</fullName>
    </submittedName>
</protein>
<comment type="similarity">
    <text evidence="1">Belongs to the cycloisomerase 2 family.</text>
</comment>